<evidence type="ECO:0000256" key="4">
    <source>
        <dbReference type="ARBA" id="ARBA00022679"/>
    </source>
</evidence>
<dbReference type="Proteomes" id="UP001341840">
    <property type="component" value="Unassembled WGS sequence"/>
</dbReference>
<dbReference type="PROSITE" id="PS50089">
    <property type="entry name" value="ZF_RING_2"/>
    <property type="match status" value="1"/>
</dbReference>
<feature type="region of interest" description="Disordered" evidence="10">
    <location>
        <begin position="317"/>
        <end position="348"/>
    </location>
</feature>
<evidence type="ECO:0000256" key="5">
    <source>
        <dbReference type="ARBA" id="ARBA00022723"/>
    </source>
</evidence>
<reference evidence="13 14" key="1">
    <citation type="journal article" date="2023" name="Plants (Basel)">
        <title>Bridging the Gap: Combining Genomics and Transcriptomics Approaches to Understand Stylosanthes scabra, an Orphan Legume from the Brazilian Caatinga.</title>
        <authorList>
            <person name="Ferreira-Neto J.R.C."/>
            <person name="da Silva M.D."/>
            <person name="Binneck E."/>
            <person name="de Melo N.F."/>
            <person name="da Silva R.H."/>
            <person name="de Melo A.L.T.M."/>
            <person name="Pandolfi V."/>
            <person name="Bustamante F.O."/>
            <person name="Brasileiro-Vidal A.C."/>
            <person name="Benko-Iseppon A.M."/>
        </authorList>
    </citation>
    <scope>NUCLEOTIDE SEQUENCE [LARGE SCALE GENOMIC DNA]</scope>
    <source>
        <tissue evidence="13">Leaves</tissue>
    </source>
</reference>
<protein>
    <recommendedName>
        <fullName evidence="3">RING-type E3 ubiquitin transferase</fullName>
        <ecNumber evidence="3">2.3.2.27</ecNumber>
    </recommendedName>
</protein>
<sequence length="385" mass="42475">MASLGNPRTWVPYVNSKDCSQGFCSLYCPQWCYAVYPPPPPPPPFEFPDEDSGPNFSPLVIAIIGVLASAFLLVSYYTIISKYCGRRESSSEGHEEEATNVEILEDNHNPSLHEPWHASTTGLDEALIKTITVCKYKKGEGLVEVTDCSVCLSEFQDGESIRLLPKCSHAFHIPCIDTWLKSHSNCPLCRATLFTFNAAAPFHAPQPAPQVLELASSRNEGSSENVANVDDNVENGRRDSDELLDVVLEEGALNGNREVPKTNALRAFSDLGNFRGRHVVIRDEDDYESVRRSVSMDHSFQNGVTLSVADVLHMNHDQDSNEEASTSKRSSSSSSSSRGEGSKSSYRRRVLHCVMSPISMKRSFSNGRFSLSGRNGRGRQGILPI</sequence>
<evidence type="ECO:0000256" key="6">
    <source>
        <dbReference type="ARBA" id="ARBA00022771"/>
    </source>
</evidence>
<organism evidence="13 14">
    <name type="scientific">Stylosanthes scabra</name>
    <dbReference type="NCBI Taxonomy" id="79078"/>
    <lineage>
        <taxon>Eukaryota</taxon>
        <taxon>Viridiplantae</taxon>
        <taxon>Streptophyta</taxon>
        <taxon>Embryophyta</taxon>
        <taxon>Tracheophyta</taxon>
        <taxon>Spermatophyta</taxon>
        <taxon>Magnoliopsida</taxon>
        <taxon>eudicotyledons</taxon>
        <taxon>Gunneridae</taxon>
        <taxon>Pentapetalae</taxon>
        <taxon>rosids</taxon>
        <taxon>fabids</taxon>
        <taxon>Fabales</taxon>
        <taxon>Fabaceae</taxon>
        <taxon>Papilionoideae</taxon>
        <taxon>50 kb inversion clade</taxon>
        <taxon>dalbergioids sensu lato</taxon>
        <taxon>Dalbergieae</taxon>
        <taxon>Pterocarpus clade</taxon>
        <taxon>Stylosanthes</taxon>
    </lineage>
</organism>
<dbReference type="Pfam" id="PF13639">
    <property type="entry name" value="zf-RING_2"/>
    <property type="match status" value="1"/>
</dbReference>
<keyword evidence="11" id="KW-0472">Membrane</keyword>
<comment type="catalytic activity">
    <reaction evidence="1">
        <text>S-ubiquitinyl-[E2 ubiquitin-conjugating enzyme]-L-cysteine + [acceptor protein]-L-lysine = [E2 ubiquitin-conjugating enzyme]-L-cysteine + N(6)-ubiquitinyl-[acceptor protein]-L-lysine.</text>
        <dbReference type="EC" id="2.3.2.27"/>
    </reaction>
</comment>
<name>A0ABU6SG86_9FABA</name>
<feature type="compositionally biased region" description="Low complexity" evidence="10">
    <location>
        <begin position="327"/>
        <end position="344"/>
    </location>
</feature>
<comment type="caution">
    <text evidence="13">The sequence shown here is derived from an EMBL/GenBank/DDBJ whole genome shotgun (WGS) entry which is preliminary data.</text>
</comment>
<dbReference type="PANTHER" id="PTHR46913">
    <property type="entry name" value="RING-H2 FINGER PROTEIN ATL16"/>
    <property type="match status" value="1"/>
</dbReference>
<keyword evidence="7" id="KW-0833">Ubl conjugation pathway</keyword>
<dbReference type="PANTHER" id="PTHR46913:SF22">
    <property type="entry name" value="RING-TYPE E3 UBIQUITIN TRANSFERASE"/>
    <property type="match status" value="1"/>
</dbReference>
<keyword evidence="11" id="KW-1133">Transmembrane helix</keyword>
<evidence type="ECO:0000256" key="1">
    <source>
        <dbReference type="ARBA" id="ARBA00000900"/>
    </source>
</evidence>
<feature type="transmembrane region" description="Helical" evidence="11">
    <location>
        <begin position="56"/>
        <end position="79"/>
    </location>
</feature>
<keyword evidence="4" id="KW-0808">Transferase</keyword>
<evidence type="ECO:0000256" key="9">
    <source>
        <dbReference type="PROSITE-ProRule" id="PRU00175"/>
    </source>
</evidence>
<feature type="region of interest" description="Disordered" evidence="10">
    <location>
        <begin position="365"/>
        <end position="385"/>
    </location>
</feature>
<gene>
    <name evidence="13" type="ORF">PIB30_045129</name>
</gene>
<dbReference type="SMART" id="SM00184">
    <property type="entry name" value="RING"/>
    <property type="match status" value="1"/>
</dbReference>
<proteinExistence type="predicted"/>
<keyword evidence="8" id="KW-0862">Zinc</keyword>
<keyword evidence="11" id="KW-0812">Transmembrane</keyword>
<evidence type="ECO:0000256" key="7">
    <source>
        <dbReference type="ARBA" id="ARBA00022786"/>
    </source>
</evidence>
<evidence type="ECO:0000259" key="12">
    <source>
        <dbReference type="PROSITE" id="PS50089"/>
    </source>
</evidence>
<comment type="pathway">
    <text evidence="2">Protein modification; protein ubiquitination.</text>
</comment>
<evidence type="ECO:0000256" key="8">
    <source>
        <dbReference type="ARBA" id="ARBA00022833"/>
    </source>
</evidence>
<accession>A0ABU6SG86</accession>
<evidence type="ECO:0000256" key="2">
    <source>
        <dbReference type="ARBA" id="ARBA00004906"/>
    </source>
</evidence>
<dbReference type="EC" id="2.3.2.27" evidence="3"/>
<feature type="domain" description="RING-type" evidence="12">
    <location>
        <begin position="148"/>
        <end position="190"/>
    </location>
</feature>
<dbReference type="SUPFAM" id="SSF57850">
    <property type="entry name" value="RING/U-box"/>
    <property type="match status" value="1"/>
</dbReference>
<evidence type="ECO:0000313" key="14">
    <source>
        <dbReference type="Proteomes" id="UP001341840"/>
    </source>
</evidence>
<evidence type="ECO:0000256" key="3">
    <source>
        <dbReference type="ARBA" id="ARBA00012483"/>
    </source>
</evidence>
<dbReference type="InterPro" id="IPR001841">
    <property type="entry name" value="Znf_RING"/>
</dbReference>
<keyword evidence="6 9" id="KW-0863">Zinc-finger</keyword>
<dbReference type="Gene3D" id="3.30.40.10">
    <property type="entry name" value="Zinc/RING finger domain, C3HC4 (zinc finger)"/>
    <property type="match status" value="1"/>
</dbReference>
<evidence type="ECO:0000256" key="11">
    <source>
        <dbReference type="SAM" id="Phobius"/>
    </source>
</evidence>
<evidence type="ECO:0000256" key="10">
    <source>
        <dbReference type="SAM" id="MobiDB-lite"/>
    </source>
</evidence>
<dbReference type="InterPro" id="IPR044600">
    <property type="entry name" value="ATL1/ATL16-like"/>
</dbReference>
<dbReference type="InterPro" id="IPR013083">
    <property type="entry name" value="Znf_RING/FYVE/PHD"/>
</dbReference>
<keyword evidence="5" id="KW-0479">Metal-binding</keyword>
<keyword evidence="14" id="KW-1185">Reference proteome</keyword>
<evidence type="ECO:0000313" key="13">
    <source>
        <dbReference type="EMBL" id="MED6135300.1"/>
    </source>
</evidence>
<dbReference type="EMBL" id="JASCZI010060688">
    <property type="protein sequence ID" value="MED6135300.1"/>
    <property type="molecule type" value="Genomic_DNA"/>
</dbReference>
<dbReference type="CDD" id="cd16461">
    <property type="entry name" value="RING-H2_EL5-like"/>
    <property type="match status" value="1"/>
</dbReference>